<dbReference type="AlphaFoldDB" id="W9YVS9"/>
<dbReference type="HOGENOM" id="CLU_033907_2_0_1"/>
<reference evidence="1 2" key="1">
    <citation type="submission" date="2013-03" db="EMBL/GenBank/DDBJ databases">
        <title>The Genome Sequence of Capronia epimyces CBS 606.96.</title>
        <authorList>
            <consortium name="The Broad Institute Genomics Platform"/>
            <person name="Cuomo C."/>
            <person name="de Hoog S."/>
            <person name="Gorbushina A."/>
            <person name="Walker B."/>
            <person name="Young S.K."/>
            <person name="Zeng Q."/>
            <person name="Gargeya S."/>
            <person name="Fitzgerald M."/>
            <person name="Haas B."/>
            <person name="Abouelleil A."/>
            <person name="Allen A.W."/>
            <person name="Alvarado L."/>
            <person name="Arachchi H.M."/>
            <person name="Berlin A.M."/>
            <person name="Chapman S.B."/>
            <person name="Gainer-Dewar J."/>
            <person name="Goldberg J."/>
            <person name="Griggs A."/>
            <person name="Gujja S."/>
            <person name="Hansen M."/>
            <person name="Howarth C."/>
            <person name="Imamovic A."/>
            <person name="Ireland A."/>
            <person name="Larimer J."/>
            <person name="McCowan C."/>
            <person name="Murphy C."/>
            <person name="Pearson M."/>
            <person name="Poon T.W."/>
            <person name="Priest M."/>
            <person name="Roberts A."/>
            <person name="Saif S."/>
            <person name="Shea T."/>
            <person name="Sisk P."/>
            <person name="Sykes S."/>
            <person name="Wortman J."/>
            <person name="Nusbaum C."/>
            <person name="Birren B."/>
        </authorList>
    </citation>
    <scope>NUCLEOTIDE SEQUENCE [LARGE SCALE GENOMIC DNA]</scope>
    <source>
        <strain evidence="1 2">CBS 606.96</strain>
    </source>
</reference>
<dbReference type="PANTHER" id="PTHR48419:SF1">
    <property type="entry name" value="SULFOTRANSFERASE DOMAIN-CONTAINING PROTEIN"/>
    <property type="match status" value="1"/>
</dbReference>
<dbReference type="GeneID" id="19167453"/>
<keyword evidence="2" id="KW-1185">Reference proteome</keyword>
<dbReference type="eggNOG" id="ENOG502S3K0">
    <property type="taxonomic scope" value="Eukaryota"/>
</dbReference>
<dbReference type="InterPro" id="IPR027417">
    <property type="entry name" value="P-loop_NTPase"/>
</dbReference>
<dbReference type="Proteomes" id="UP000019478">
    <property type="component" value="Unassembled WGS sequence"/>
</dbReference>
<dbReference type="SUPFAM" id="SSF52540">
    <property type="entry name" value="P-loop containing nucleoside triphosphate hydrolases"/>
    <property type="match status" value="1"/>
</dbReference>
<evidence type="ECO:0000313" key="2">
    <source>
        <dbReference type="Proteomes" id="UP000019478"/>
    </source>
</evidence>
<protein>
    <recommendedName>
        <fullName evidence="3">Sulfotransferase domain-containing protein</fullName>
    </recommendedName>
</protein>
<evidence type="ECO:0008006" key="3">
    <source>
        <dbReference type="Google" id="ProtNLM"/>
    </source>
</evidence>
<dbReference type="EMBL" id="AMGY01000003">
    <property type="protein sequence ID" value="EXJ86374.1"/>
    <property type="molecule type" value="Genomic_DNA"/>
</dbReference>
<dbReference type="Gene3D" id="3.40.50.300">
    <property type="entry name" value="P-loop containing nucleotide triphosphate hydrolases"/>
    <property type="match status" value="1"/>
</dbReference>
<dbReference type="STRING" id="1182542.W9YVS9"/>
<evidence type="ECO:0000313" key="1">
    <source>
        <dbReference type="EMBL" id="EXJ86374.1"/>
    </source>
</evidence>
<name>W9YVS9_9EURO</name>
<organism evidence="1 2">
    <name type="scientific">Capronia epimyces CBS 606.96</name>
    <dbReference type="NCBI Taxonomy" id="1182542"/>
    <lineage>
        <taxon>Eukaryota</taxon>
        <taxon>Fungi</taxon>
        <taxon>Dikarya</taxon>
        <taxon>Ascomycota</taxon>
        <taxon>Pezizomycotina</taxon>
        <taxon>Eurotiomycetes</taxon>
        <taxon>Chaetothyriomycetidae</taxon>
        <taxon>Chaetothyriales</taxon>
        <taxon>Herpotrichiellaceae</taxon>
        <taxon>Capronia</taxon>
    </lineage>
</organism>
<proteinExistence type="predicted"/>
<accession>W9YVS9</accession>
<sequence>MALDPPYRFYLLTFPRTASNLVMRMLNLPNQPGLLPGSKNEYFFGPAWGWKFQHHTVGRPVDELKEWERNELRDSYQACFDALTEQVDAAAVQGKPILVKEHVGWLTEPVAETKFVFGEHSTRELPWTIQTPSSSCTHSARNETILPDEYLKTWLPTFLIRHPALTFPSIYRTTIDNEGRQAARDDPAHVLEMTVHWSRSLYDWYIQQEHLSRFNAENGTNWPIILDADDVILNPQVMLRYSKIIGLDPSLLAFSWEATSNERLEQMSKMERRMLSTISASTGILKEKVSADLNIDIEVSKWETAFGKEEAEKLASWVKAAMPDYEYMRERRLGPA</sequence>
<gene>
    <name evidence="1" type="ORF">A1O3_03325</name>
</gene>
<dbReference type="PANTHER" id="PTHR48419">
    <property type="entry name" value="SULFOTRANSFERASE DOMAIN-CONTAINING PROTEIN"/>
    <property type="match status" value="1"/>
</dbReference>
<dbReference type="OrthoDB" id="3650366at2759"/>
<comment type="caution">
    <text evidence="1">The sequence shown here is derived from an EMBL/GenBank/DDBJ whole genome shotgun (WGS) entry which is preliminary data.</text>
</comment>
<dbReference type="InterPro" id="IPR053226">
    <property type="entry name" value="Pyrrolopyrazine_biosynth_F"/>
</dbReference>
<dbReference type="RefSeq" id="XP_007731653.1">
    <property type="nucleotide sequence ID" value="XM_007733463.1"/>
</dbReference>